<organism evidence="1 2">
    <name type="scientific">Solanum commersonii</name>
    <name type="common">Commerson's wild potato</name>
    <name type="synonym">Commerson's nightshade</name>
    <dbReference type="NCBI Taxonomy" id="4109"/>
    <lineage>
        <taxon>Eukaryota</taxon>
        <taxon>Viridiplantae</taxon>
        <taxon>Streptophyta</taxon>
        <taxon>Embryophyta</taxon>
        <taxon>Tracheophyta</taxon>
        <taxon>Spermatophyta</taxon>
        <taxon>Magnoliopsida</taxon>
        <taxon>eudicotyledons</taxon>
        <taxon>Gunneridae</taxon>
        <taxon>Pentapetalae</taxon>
        <taxon>asterids</taxon>
        <taxon>lamiids</taxon>
        <taxon>Solanales</taxon>
        <taxon>Solanaceae</taxon>
        <taxon>Solanoideae</taxon>
        <taxon>Solaneae</taxon>
        <taxon>Solanum</taxon>
    </lineage>
</organism>
<evidence type="ECO:0000313" key="1">
    <source>
        <dbReference type="EMBL" id="KAG5621521.1"/>
    </source>
</evidence>
<sequence length="155" mass="17735">MDAATFFGESKQLRQQQLCRSFCSKGGNQLKGKQQYTIIKQYQTKGSHLSNASKGIAKITMIHQRPDNLAEHNSTLSISIDHGQNTTKEIESFPKQRKITRGNHTPFSMLFCLSLSCCLEEEFNSATRRSNMELFVEGRMLTQQNNNFCFMFPNK</sequence>
<keyword evidence="2" id="KW-1185">Reference proteome</keyword>
<dbReference type="Proteomes" id="UP000824120">
    <property type="component" value="Chromosome 2"/>
</dbReference>
<dbReference type="EMBL" id="JACXVP010000002">
    <property type="protein sequence ID" value="KAG5621521.1"/>
    <property type="molecule type" value="Genomic_DNA"/>
</dbReference>
<comment type="caution">
    <text evidence="1">The sequence shown here is derived from an EMBL/GenBank/DDBJ whole genome shotgun (WGS) entry which is preliminary data.</text>
</comment>
<proteinExistence type="predicted"/>
<evidence type="ECO:0000313" key="2">
    <source>
        <dbReference type="Proteomes" id="UP000824120"/>
    </source>
</evidence>
<gene>
    <name evidence="1" type="ORF">H5410_006739</name>
</gene>
<name>A0A9J6AAM1_SOLCO</name>
<accession>A0A9J6AAM1</accession>
<dbReference type="AlphaFoldDB" id="A0A9J6AAM1"/>
<protein>
    <submittedName>
        <fullName evidence="1">Uncharacterized protein</fullName>
    </submittedName>
</protein>
<reference evidence="1 2" key="1">
    <citation type="submission" date="2020-09" db="EMBL/GenBank/DDBJ databases">
        <title>De no assembly of potato wild relative species, Solanum commersonii.</title>
        <authorList>
            <person name="Cho K."/>
        </authorList>
    </citation>
    <scope>NUCLEOTIDE SEQUENCE [LARGE SCALE GENOMIC DNA]</scope>
    <source>
        <strain evidence="1">LZ3.2</strain>
        <tissue evidence="1">Leaf</tissue>
    </source>
</reference>